<name>A0A1V6LZT4_9BACT</name>
<protein>
    <submittedName>
        <fullName evidence="1">Uncharacterized protein</fullName>
    </submittedName>
</protein>
<reference evidence="1 2" key="1">
    <citation type="journal article" date="2016" name="Genome Announc.">
        <title>Draft Genome Sequence of the Anaerobic Ammonium-Oxidizing Bacterium 'Candidatus Brocadia sp. 40'.</title>
        <authorList>
            <person name="Ali M."/>
            <person name="Haroon M.F."/>
            <person name="Narita Y."/>
            <person name="Zhang L."/>
            <person name="Rangel Shaw D."/>
            <person name="Okabe S."/>
            <person name="Saikaly P.E."/>
        </authorList>
    </citation>
    <scope>NUCLEOTIDE SEQUENCE [LARGE SCALE GENOMIC DNA]</scope>
    <source>
        <strain evidence="1 2">40</strain>
    </source>
</reference>
<gene>
    <name evidence="1" type="ORF">BIY37_07260</name>
</gene>
<dbReference type="AlphaFoldDB" id="A0A1V6LZT4"/>
<organism evidence="1 2">
    <name type="scientific">Candidatus Brocadia sapporoensis</name>
    <dbReference type="NCBI Taxonomy" id="392547"/>
    <lineage>
        <taxon>Bacteria</taxon>
        <taxon>Pseudomonadati</taxon>
        <taxon>Planctomycetota</taxon>
        <taxon>Candidatus Brocadiia</taxon>
        <taxon>Candidatus Brocadiales</taxon>
        <taxon>Candidatus Brocadiaceae</taxon>
        <taxon>Candidatus Brocadia</taxon>
    </lineage>
</organism>
<comment type="caution">
    <text evidence="1">The sequence shown here is derived from an EMBL/GenBank/DDBJ whole genome shotgun (WGS) entry which is preliminary data.</text>
</comment>
<evidence type="ECO:0000313" key="1">
    <source>
        <dbReference type="EMBL" id="OQD45648.1"/>
    </source>
</evidence>
<dbReference type="Proteomes" id="UP000242219">
    <property type="component" value="Unassembled WGS sequence"/>
</dbReference>
<keyword evidence="2" id="KW-1185">Reference proteome</keyword>
<sequence length="61" mass="7245">MISNQNYLTPEQNEKIIRRRRGMIFQNSDDPFFPLLFRAIHPSAKSVLGRVIRVFVENERV</sequence>
<evidence type="ECO:0000313" key="2">
    <source>
        <dbReference type="Proteomes" id="UP000242219"/>
    </source>
</evidence>
<dbReference type="EMBL" id="MJUW02000080">
    <property type="protein sequence ID" value="OQD45648.1"/>
    <property type="molecule type" value="Genomic_DNA"/>
</dbReference>
<proteinExistence type="predicted"/>
<accession>A0A1V6LZT4</accession>